<reference evidence="3" key="2">
    <citation type="submission" date="2021-09" db="EMBL/GenBank/DDBJ databases">
        <authorList>
            <person name="Gilroy R."/>
        </authorList>
    </citation>
    <scope>NUCLEOTIDE SEQUENCE</scope>
    <source>
        <strain evidence="3">CHK193-16274</strain>
    </source>
</reference>
<evidence type="ECO:0000313" key="3">
    <source>
        <dbReference type="EMBL" id="HJF40858.1"/>
    </source>
</evidence>
<name>A0A921GBR8_9FIRM</name>
<evidence type="ECO:0000259" key="2">
    <source>
        <dbReference type="Pfam" id="PF13476"/>
    </source>
</evidence>
<dbReference type="GO" id="GO:0000731">
    <property type="term" value="P:DNA synthesis involved in DNA repair"/>
    <property type="evidence" value="ECO:0007669"/>
    <property type="project" value="TreeGrafter"/>
</dbReference>
<dbReference type="SUPFAM" id="SSF52540">
    <property type="entry name" value="P-loop containing nucleoside triphosphate hydrolases"/>
    <property type="match status" value="2"/>
</dbReference>
<feature type="domain" description="Rad50/SbcC-type AAA" evidence="2">
    <location>
        <begin position="5"/>
        <end position="242"/>
    </location>
</feature>
<protein>
    <submittedName>
        <fullName evidence="3">AAA family ATPase</fullName>
    </submittedName>
</protein>
<proteinExistence type="predicted"/>
<organism evidence="3 4">
    <name type="scientific">Thomasclavelia spiroformis</name>
    <dbReference type="NCBI Taxonomy" id="29348"/>
    <lineage>
        <taxon>Bacteria</taxon>
        <taxon>Bacillati</taxon>
        <taxon>Bacillota</taxon>
        <taxon>Erysipelotrichia</taxon>
        <taxon>Erysipelotrichales</taxon>
        <taxon>Coprobacillaceae</taxon>
        <taxon>Thomasclavelia</taxon>
    </lineage>
</organism>
<dbReference type="AlphaFoldDB" id="A0A921GBR8"/>
<comment type="caution">
    <text evidence="3">The sequence shown here is derived from an EMBL/GenBank/DDBJ whole genome shotgun (WGS) entry which is preliminary data.</text>
</comment>
<dbReference type="Pfam" id="PF13476">
    <property type="entry name" value="AAA_23"/>
    <property type="match status" value="1"/>
</dbReference>
<dbReference type="InterPro" id="IPR038729">
    <property type="entry name" value="Rad50/SbcC_AAA"/>
</dbReference>
<evidence type="ECO:0000313" key="4">
    <source>
        <dbReference type="Proteomes" id="UP000749320"/>
    </source>
</evidence>
<feature type="coiled-coil region" evidence="1">
    <location>
        <begin position="220"/>
        <end position="288"/>
    </location>
</feature>
<dbReference type="Gene3D" id="3.40.50.300">
    <property type="entry name" value="P-loop containing nucleotide triphosphate hydrolases"/>
    <property type="match status" value="2"/>
</dbReference>
<reference evidence="3" key="1">
    <citation type="journal article" date="2021" name="PeerJ">
        <title>Extensive microbial diversity within the chicken gut microbiome revealed by metagenomics and culture.</title>
        <authorList>
            <person name="Gilroy R."/>
            <person name="Ravi A."/>
            <person name="Getino M."/>
            <person name="Pursley I."/>
            <person name="Horton D.L."/>
            <person name="Alikhan N.F."/>
            <person name="Baker D."/>
            <person name="Gharbi K."/>
            <person name="Hall N."/>
            <person name="Watson M."/>
            <person name="Adriaenssens E.M."/>
            <person name="Foster-Nyarko E."/>
            <person name="Jarju S."/>
            <person name="Secka A."/>
            <person name="Antonio M."/>
            <person name="Oren A."/>
            <person name="Chaudhuri R.R."/>
            <person name="La Ragione R."/>
            <person name="Hildebrand F."/>
            <person name="Pallen M.J."/>
        </authorList>
    </citation>
    <scope>NUCLEOTIDE SEQUENCE</scope>
    <source>
        <strain evidence="3">CHK193-16274</strain>
    </source>
</reference>
<keyword evidence="1" id="KW-0175">Coiled coil</keyword>
<sequence length="671" mass="76539">MIIKSITIENFRQYKNKNVIEFSTDPEKNVTVILGVNTSGKTTIIQAFNWCLYETTTFKSRDMLLNSELAASLPENGFIDVRVQIVLVHEEKEFTIIRSQRFVRTFSGSKVRGEKSNLSVYYKEPNGNSYPIKPYECANTINKILPVGLSDYFFFDGERIQDINNKKDVVSAVRGLMGLDVAKVAVDHLDPSKSTSVIRKLQNDLKVGSDDTSRMLQRKSAQAASELETKQARLKKVDEEIEFAQAEKERLAEILRSTAEVRGLQTSRDSLERQLAGTESSVKSAQDRLIADFNKDYFSFFIQPLLDRAKKVLSASTKQMEGIPEMNSKAIDYILKRGRCICGCDLTKNQGAVENIEYERSLLPPQHIGTMVRSFSDTCEMWQNQGKRAELKQTVLNDYSEIRRIHTSHDEIIDELKDIHKKIKELGSVNAVQIESDNAANDRMLSNKQQHKGTLIAEIRALQNTITDCDRQINSLAAQCKHNDLIRREIEYATAVYNWFRDAYDKQEKEVKKDLLESVNKIFQQMYHGSRQVTIDDNYHIQLTTEVGDEKISTDESKGLEAVKNFSFIAGLVELARKKARKVEGNPLFDEPDIFTTEPYPIVMDAPFSNVDEIHINNIAHLLPEIAEQVILIVMKKDWAYAEKTMGTRVGASYYIEKINNSDTYSTIRRV</sequence>
<accession>A0A921GBR8</accession>
<dbReference type="Proteomes" id="UP000749320">
    <property type="component" value="Unassembled WGS sequence"/>
</dbReference>
<dbReference type="EMBL" id="DYWV01000271">
    <property type="protein sequence ID" value="HJF40858.1"/>
    <property type="molecule type" value="Genomic_DNA"/>
</dbReference>
<gene>
    <name evidence="3" type="ORF">K8V91_08030</name>
</gene>
<evidence type="ECO:0000256" key="1">
    <source>
        <dbReference type="SAM" id="Coils"/>
    </source>
</evidence>
<dbReference type="InterPro" id="IPR027417">
    <property type="entry name" value="P-loop_NTPase"/>
</dbReference>
<dbReference type="GO" id="GO:0006302">
    <property type="term" value="P:double-strand break repair"/>
    <property type="evidence" value="ECO:0007669"/>
    <property type="project" value="InterPro"/>
</dbReference>
<dbReference type="PANTHER" id="PTHR32182">
    <property type="entry name" value="DNA REPLICATION AND REPAIR PROTEIN RECF"/>
    <property type="match status" value="1"/>
</dbReference>
<dbReference type="PANTHER" id="PTHR32182:SF0">
    <property type="entry name" value="DNA REPLICATION AND REPAIR PROTEIN RECF"/>
    <property type="match status" value="1"/>
</dbReference>
<dbReference type="GO" id="GO:0016887">
    <property type="term" value="F:ATP hydrolysis activity"/>
    <property type="evidence" value="ECO:0007669"/>
    <property type="project" value="InterPro"/>
</dbReference>